<keyword evidence="2" id="KW-1185">Reference proteome</keyword>
<comment type="caution">
    <text evidence="1">The sequence shown here is derived from an EMBL/GenBank/DDBJ whole genome shotgun (WGS) entry which is preliminary data.</text>
</comment>
<dbReference type="RefSeq" id="WP_068705163.1">
    <property type="nucleotide sequence ID" value="NZ_MAKX01000013.1"/>
</dbReference>
<sequence length="130" mass="15185">MIPETQKAFADALPYLLTFVTGVGVWFKDKIATKLGIKKKENDVDNSSLNNVQKNLDIYQEMVEDLSEKYKQRIKDIEDSFDASMLRLQADLRALQALNEKFSKIIEEQKEIIRKQAKSLKYFQDKYESE</sequence>
<organism evidence="1 2">
    <name type="scientific">Tenacibaculum soleae</name>
    <dbReference type="NCBI Taxonomy" id="447689"/>
    <lineage>
        <taxon>Bacteria</taxon>
        <taxon>Pseudomonadati</taxon>
        <taxon>Bacteroidota</taxon>
        <taxon>Flavobacteriia</taxon>
        <taxon>Flavobacteriales</taxon>
        <taxon>Flavobacteriaceae</taxon>
        <taxon>Tenacibaculum</taxon>
    </lineage>
</organism>
<dbReference type="STRING" id="447689.BA195_10160"/>
<dbReference type="EMBL" id="MAKX01000013">
    <property type="protein sequence ID" value="OCK42530.1"/>
    <property type="molecule type" value="Genomic_DNA"/>
</dbReference>
<dbReference type="AlphaFoldDB" id="A0A1B9XY98"/>
<gene>
    <name evidence="1" type="ORF">BA195_10160</name>
</gene>
<evidence type="ECO:0000313" key="1">
    <source>
        <dbReference type="EMBL" id="OCK42530.1"/>
    </source>
</evidence>
<proteinExistence type="predicted"/>
<accession>A0A1B9XY98</accession>
<reference evidence="1 2" key="1">
    <citation type="submission" date="2016-06" db="EMBL/GenBank/DDBJ databases">
        <title>Draft Genome Sequence of Tenacibaculum soleae UCD-KL19.</title>
        <authorList>
            <person name="Eisen J.A."/>
            <person name="Coil D.A."/>
            <person name="Lujan K.M."/>
        </authorList>
    </citation>
    <scope>NUCLEOTIDE SEQUENCE [LARGE SCALE GENOMIC DNA]</scope>
    <source>
        <strain evidence="1 2">UCD-KL19</strain>
    </source>
</reference>
<name>A0A1B9XY98_9FLAO</name>
<protein>
    <submittedName>
        <fullName evidence="1">Uncharacterized protein</fullName>
    </submittedName>
</protein>
<evidence type="ECO:0000313" key="2">
    <source>
        <dbReference type="Proteomes" id="UP000093186"/>
    </source>
</evidence>
<dbReference type="OrthoDB" id="1367676at2"/>
<dbReference type="Proteomes" id="UP000093186">
    <property type="component" value="Unassembled WGS sequence"/>
</dbReference>